<gene>
    <name evidence="1" type="ORF">VFH_II192000</name>
</gene>
<organism evidence="1 2">
    <name type="scientific">Vicia faba</name>
    <name type="common">Broad bean</name>
    <name type="synonym">Faba vulgaris</name>
    <dbReference type="NCBI Taxonomy" id="3906"/>
    <lineage>
        <taxon>Eukaryota</taxon>
        <taxon>Viridiplantae</taxon>
        <taxon>Streptophyta</taxon>
        <taxon>Embryophyta</taxon>
        <taxon>Tracheophyta</taxon>
        <taxon>Spermatophyta</taxon>
        <taxon>Magnoliopsida</taxon>
        <taxon>eudicotyledons</taxon>
        <taxon>Gunneridae</taxon>
        <taxon>Pentapetalae</taxon>
        <taxon>rosids</taxon>
        <taxon>fabids</taxon>
        <taxon>Fabales</taxon>
        <taxon>Fabaceae</taxon>
        <taxon>Papilionoideae</taxon>
        <taxon>50 kb inversion clade</taxon>
        <taxon>NPAAA clade</taxon>
        <taxon>Hologalegina</taxon>
        <taxon>IRL clade</taxon>
        <taxon>Fabeae</taxon>
        <taxon>Vicia</taxon>
    </lineage>
</organism>
<sequence length="108" mass="12090">MGLSGVAFMACRYLPLFDGFSRCTWVLMTNEYEASSIFTLVHEFKTQFEYETDFVHRSYGVAGNCFGLAVVDMTFSGVVSVYIKTPGKLLNVVAQSNFTVVVKFLVLM</sequence>
<reference evidence="1 2" key="1">
    <citation type="submission" date="2023-01" db="EMBL/GenBank/DDBJ databases">
        <authorList>
            <person name="Kreplak J."/>
        </authorList>
    </citation>
    <scope>NUCLEOTIDE SEQUENCE [LARGE SCALE GENOMIC DNA]</scope>
</reference>
<evidence type="ECO:0000313" key="1">
    <source>
        <dbReference type="EMBL" id="CAI8599801.1"/>
    </source>
</evidence>
<name>A0AAV0ZN01_VICFA</name>
<dbReference type="AlphaFoldDB" id="A0AAV0ZN01"/>
<protein>
    <submittedName>
        <fullName evidence="1">Uncharacterized protein</fullName>
    </submittedName>
</protein>
<dbReference type="Proteomes" id="UP001157006">
    <property type="component" value="Chromosome 2"/>
</dbReference>
<evidence type="ECO:0000313" key="2">
    <source>
        <dbReference type="Proteomes" id="UP001157006"/>
    </source>
</evidence>
<dbReference type="EMBL" id="OX451737">
    <property type="protein sequence ID" value="CAI8599801.1"/>
    <property type="molecule type" value="Genomic_DNA"/>
</dbReference>
<accession>A0AAV0ZN01</accession>
<proteinExistence type="predicted"/>
<keyword evidence="2" id="KW-1185">Reference proteome</keyword>